<dbReference type="RefSeq" id="WP_350779287.1">
    <property type="nucleotide sequence ID" value="NZ_JBEPEK010000052.1"/>
</dbReference>
<proteinExistence type="predicted"/>
<evidence type="ECO:0000313" key="2">
    <source>
        <dbReference type="Proteomes" id="UP001474181"/>
    </source>
</evidence>
<comment type="caution">
    <text evidence="1">The sequence shown here is derived from an EMBL/GenBank/DDBJ whole genome shotgun (WGS) entry which is preliminary data.</text>
</comment>
<organism evidence="1 2">
    <name type="scientific">Streptomyces hyaluromycini</name>
    <dbReference type="NCBI Taxonomy" id="1377993"/>
    <lineage>
        <taxon>Bacteria</taxon>
        <taxon>Bacillati</taxon>
        <taxon>Actinomycetota</taxon>
        <taxon>Actinomycetes</taxon>
        <taxon>Kitasatosporales</taxon>
        <taxon>Streptomycetaceae</taxon>
        <taxon>Streptomyces</taxon>
    </lineage>
</organism>
<dbReference type="EMBL" id="JBEPEK010000052">
    <property type="protein sequence ID" value="MER7179789.1"/>
    <property type="molecule type" value="Genomic_DNA"/>
</dbReference>
<protein>
    <submittedName>
        <fullName evidence="1">Uncharacterized protein</fullName>
    </submittedName>
</protein>
<reference evidence="1 2" key="1">
    <citation type="submission" date="2024-06" db="EMBL/GenBank/DDBJ databases">
        <title>The Natural Products Discovery Center: Release of the First 8490 Sequenced Strains for Exploring Actinobacteria Biosynthetic Diversity.</title>
        <authorList>
            <person name="Kalkreuter E."/>
            <person name="Kautsar S.A."/>
            <person name="Yang D."/>
            <person name="Bader C.D."/>
            <person name="Teijaro C.N."/>
            <person name="Fluegel L."/>
            <person name="Davis C.M."/>
            <person name="Simpson J.R."/>
            <person name="Lauterbach L."/>
            <person name="Steele A.D."/>
            <person name="Gui C."/>
            <person name="Meng S."/>
            <person name="Li G."/>
            <person name="Viehrig K."/>
            <person name="Ye F."/>
            <person name="Su P."/>
            <person name="Kiefer A.F."/>
            <person name="Nichols A."/>
            <person name="Cepeda A.J."/>
            <person name="Yan W."/>
            <person name="Fan B."/>
            <person name="Jiang Y."/>
            <person name="Adhikari A."/>
            <person name="Zheng C.-J."/>
            <person name="Schuster L."/>
            <person name="Cowan T.M."/>
            <person name="Smanski M.J."/>
            <person name="Chevrette M.G."/>
            <person name="De Carvalho L.P.S."/>
            <person name="Shen B."/>
        </authorList>
    </citation>
    <scope>NUCLEOTIDE SEQUENCE [LARGE SCALE GENOMIC DNA]</scope>
    <source>
        <strain evidence="1 2">NPDC000234</strain>
    </source>
</reference>
<keyword evidence="2" id="KW-1185">Reference proteome</keyword>
<dbReference type="Proteomes" id="UP001474181">
    <property type="component" value="Unassembled WGS sequence"/>
</dbReference>
<sequence length="93" mass="9996">MRLAAEAISKVTRQGQEVLLITGSDAVKAAVRSYVEAMTANNPSAARSGHADSSEQRYALFQRMTQSQNQFVVAARAELRILSSPHTSTDTSG</sequence>
<name>A0ABV1WSF3_9ACTN</name>
<gene>
    <name evidence="1" type="ORF">ABT404_09950</name>
</gene>
<accession>A0ABV1WSF3</accession>
<evidence type="ECO:0000313" key="1">
    <source>
        <dbReference type="EMBL" id="MER7179789.1"/>
    </source>
</evidence>